<reference evidence="2 3" key="2">
    <citation type="submission" date="2018-06" db="EMBL/GenBank/DDBJ databases">
        <title>Metagenomic assembly of (sub)arctic Cyanobacteria and their associated microbiome from non-axenic cultures.</title>
        <authorList>
            <person name="Baurain D."/>
        </authorList>
    </citation>
    <scope>NUCLEOTIDE SEQUENCE [LARGE SCALE GENOMIC DNA]</scope>
    <source>
        <strain evidence="2">ULC129bin1</strain>
    </source>
</reference>
<keyword evidence="1" id="KW-0812">Transmembrane</keyword>
<feature type="transmembrane region" description="Helical" evidence="1">
    <location>
        <begin position="60"/>
        <end position="86"/>
    </location>
</feature>
<organism evidence="2 3">
    <name type="scientific">Leptolyngbya foveolarum</name>
    <dbReference type="NCBI Taxonomy" id="47253"/>
    <lineage>
        <taxon>Bacteria</taxon>
        <taxon>Bacillati</taxon>
        <taxon>Cyanobacteriota</taxon>
        <taxon>Cyanophyceae</taxon>
        <taxon>Leptolyngbyales</taxon>
        <taxon>Leptolyngbyaceae</taxon>
        <taxon>Leptolyngbya group</taxon>
        <taxon>Leptolyngbya</taxon>
    </lineage>
</organism>
<protein>
    <submittedName>
        <fullName evidence="2">Uncharacterized protein</fullName>
    </submittedName>
</protein>
<evidence type="ECO:0000313" key="3">
    <source>
        <dbReference type="Proteomes" id="UP000249354"/>
    </source>
</evidence>
<accession>A0A2W4URS4</accession>
<gene>
    <name evidence="2" type="ORF">DCF25_03895</name>
</gene>
<reference evidence="3" key="1">
    <citation type="submission" date="2018-04" db="EMBL/GenBank/DDBJ databases">
        <authorList>
            <person name="Cornet L."/>
        </authorList>
    </citation>
    <scope>NUCLEOTIDE SEQUENCE [LARGE SCALE GENOMIC DNA]</scope>
</reference>
<feature type="transmembrane region" description="Helical" evidence="1">
    <location>
        <begin position="24"/>
        <end position="48"/>
    </location>
</feature>
<dbReference type="AlphaFoldDB" id="A0A2W4URS4"/>
<keyword evidence="1" id="KW-1133">Transmembrane helix</keyword>
<evidence type="ECO:0000256" key="1">
    <source>
        <dbReference type="SAM" id="Phobius"/>
    </source>
</evidence>
<comment type="caution">
    <text evidence="2">The sequence shown here is derived from an EMBL/GenBank/DDBJ whole genome shotgun (WGS) entry which is preliminary data.</text>
</comment>
<dbReference type="Proteomes" id="UP000249354">
    <property type="component" value="Unassembled WGS sequence"/>
</dbReference>
<keyword evidence="1" id="KW-0472">Membrane</keyword>
<dbReference type="EMBL" id="QBMC01000015">
    <property type="protein sequence ID" value="PZO21957.1"/>
    <property type="molecule type" value="Genomic_DNA"/>
</dbReference>
<name>A0A2W4URS4_9CYAN</name>
<evidence type="ECO:0000313" key="2">
    <source>
        <dbReference type="EMBL" id="PZO21957.1"/>
    </source>
</evidence>
<sequence>MKSDRMDFDLSSIQAVVLTPIKPAIAFATVVGLIGGAIVALFHVGFDYQKNKQWTEKKKIAGFTAFSLATSIGLSVFVAAAQLFMAPTTSLREVNKETLNVVAIWCLVTCFSNWQVSRGRTLFGKPASAERQENN</sequence>
<proteinExistence type="predicted"/>